<evidence type="ECO:0000256" key="6">
    <source>
        <dbReference type="ARBA" id="ARBA00022605"/>
    </source>
</evidence>
<reference evidence="22" key="1">
    <citation type="submission" date="2021-08" db="EMBL/GenBank/DDBJ databases">
        <title>Comparative analyses of Brucepasteria parasyntrophica and Teretinema zuelzerae.</title>
        <authorList>
            <person name="Song Y."/>
            <person name="Brune A."/>
        </authorList>
    </citation>
    <scope>NUCLEOTIDE SEQUENCE</scope>
    <source>
        <strain evidence="22">DSM 1903</strain>
    </source>
</reference>
<dbReference type="Pfam" id="PF01493">
    <property type="entry name" value="GXGXG"/>
    <property type="match status" value="1"/>
</dbReference>
<keyword evidence="11" id="KW-0315">Glutamine amidotransferase</keyword>
<dbReference type="RefSeq" id="WP_230756628.1">
    <property type="nucleotide sequence ID" value="NZ_JAINWA010000003.1"/>
</dbReference>
<name>A0AAE3EKD2_9SPIR</name>
<dbReference type="Gene3D" id="3.60.20.10">
    <property type="entry name" value="Glutamine Phosphoribosylpyrophosphate, subunit 1, domain 1"/>
    <property type="match status" value="1"/>
</dbReference>
<dbReference type="CDD" id="cd00713">
    <property type="entry name" value="GltS"/>
    <property type="match status" value="1"/>
</dbReference>
<evidence type="ECO:0000256" key="20">
    <source>
        <dbReference type="ARBA" id="ARBA00079921"/>
    </source>
</evidence>
<evidence type="ECO:0000256" key="16">
    <source>
        <dbReference type="ARBA" id="ARBA00023291"/>
    </source>
</evidence>
<dbReference type="InterPro" id="IPR029055">
    <property type="entry name" value="Ntn_hydrolases_N"/>
</dbReference>
<dbReference type="Gene3D" id="2.160.20.60">
    <property type="entry name" value="Glutamate synthase, alpha subunit, C-terminal domain"/>
    <property type="match status" value="1"/>
</dbReference>
<dbReference type="FunFam" id="3.60.20.10:FF:000001">
    <property type="entry name" value="Glutamate synthase, large subunit"/>
    <property type="match status" value="1"/>
</dbReference>
<dbReference type="InterPro" id="IPR036485">
    <property type="entry name" value="Glu_synth_asu_C_sf"/>
</dbReference>
<evidence type="ECO:0000256" key="10">
    <source>
        <dbReference type="ARBA" id="ARBA00022827"/>
    </source>
</evidence>
<accession>A0AAE3EKD2</accession>
<dbReference type="Gene3D" id="3.20.20.70">
    <property type="entry name" value="Aldolase class I"/>
    <property type="match status" value="2"/>
</dbReference>
<evidence type="ECO:0000256" key="13">
    <source>
        <dbReference type="ARBA" id="ARBA00023004"/>
    </source>
</evidence>
<evidence type="ECO:0000256" key="7">
    <source>
        <dbReference type="ARBA" id="ARBA00022630"/>
    </source>
</evidence>
<feature type="domain" description="Glutamine amidotransferase type-2" evidence="21">
    <location>
        <begin position="22"/>
        <end position="422"/>
    </location>
</feature>
<dbReference type="GO" id="GO:0051538">
    <property type="term" value="F:3 iron, 4 sulfur cluster binding"/>
    <property type="evidence" value="ECO:0007669"/>
    <property type="project" value="UniProtKB-KW"/>
</dbReference>
<sequence length="1538" mass="165604">MPFVKRPGKCGLYDPACEKENCGVGFIAHIKGKRTHSIIEDAAKVLCRMDHRGARGAEENTGDGAGMLTALPDLFLRKAAEKSGFSLPPEGRYASGIVFLPVDETLRADCKASISALLSEAGLSLLGWRRVPVNNAGLGPSALASEPVMEMLFAGADPAAAPDPEAFDRKLFVVRKQATHLLRGTDKDPDSHFYICSLSCRVMVYKGMLSPDQLVPYFPDLSDPDYVSHLAMVHSRFSTNTFPSWDRAQPLRYMAHNGEINTLRGNVNKMISRQGMLSSPLFGPDLAKAFPVTEPDLSDSGNFDNVLELLLLGGRSLPEAVMMMIPEAWENHADMDSSKRDFYRYSSSMMEPWDGPASISFTDGEWIGAVLDRNGLRPSRIWITNDDMVIMASEVGVLDIDPSRIVKKTRLEPGKMFLVDFKEGRIIGDEEIKGKIATAHPYGEWLKNNELALESFPAGRLSPSPSEEDYLKLLRAFGYSLETVEMLLKPMVEGSQEALGSMGNDTPLAVLSSRPKLVSDYFKELFAQVTNPPIDSIREDLIMSLESCIGPEGNLLEPSPEHCRRLRLHYPILTDSELARLKNTGGAGWKTRVIDITYPVEAAAAEAKHAASSQDASSAPGTALKAALSRIEDETIAAIAEGCRLVVLSDRSVSSARLAVPALLAVGAVHQHLVRESSRTRIGIVLESAEPREIHQFCALVGFGCDAVNPWLAFEAFRQIDARKSWSEPVPAGEIEGRYIKAVAKGMRKVFGKMGISTLESYKGAQIFEAVGLAEEVMNRCFAGSASRIGGAGFAELSREALERHLDAWPARESRPYDEYRSAGDIHVRSGGEKHMWDAESIADLQQACRSGDPAAWARFSARQNARSAEQATIRGLLKFREGKNARGEPIVPVSIDEVESVESIVKRFVTGAMSYGSISKEAHETLAIAMNRLGGKSNTGEGGEDRERFQPLANGDSKRSAIKQVASGRFGVTIEYLTNSDEIQIKMAQGAKPGEGGELPGHKVDPAIARTRGSTPGVGLISPPPHHDIYSIEDLAELIFDLKNANPGARISVKLVSEVGVGTIAAGVAKGHADHILVSGHDGGTGASPLTGVRNAGLPWELGIAETHQTLVLNGLRSRVTLQTDGQLKTGRDAVIAAILGAEECGFSTAPLITLGCVMMRKCHKNTCPVGIATQDPRLRGMFTGKPEYIENFFRYVAQDMRAVMASIGVRSWNELVGRVDLLEEDRSVRTWKSAGITLDALLAPIVGADPSAPVRKTIEQNHGIDSVLDRELIKKCSAVIEGSSTSVVVDSAVCNTDRAVGTMLSHTVAKKNGNRGLPEGSVRVNFRGSAGQSFGAWLSSGIAFNLVGDANDFVGKGLCGGTLVIAPPEASPFEPSENIIVGNVAFYGATSGEGFIRGIAAERFCVRNSGARVVVEGVGDHGCEYMTGGRAVVLGKTGRNFAAGMSGGIAWVLDSDGTFRDRCNTGMVSLEEPAAEDWAELKDLISRHREATGSGVAASVLGGWETMKKSFVRVIPHDYKKVLAQANVAGKEAVNG</sequence>
<dbReference type="NCBIfam" id="NF008730">
    <property type="entry name" value="PRK11750.1"/>
    <property type="match status" value="1"/>
</dbReference>
<dbReference type="InterPro" id="IPR013785">
    <property type="entry name" value="Aldolase_TIM"/>
</dbReference>
<keyword evidence="15" id="KW-0314">Glutamate biosynthesis</keyword>
<evidence type="ECO:0000256" key="19">
    <source>
        <dbReference type="ARBA" id="ARBA00072108"/>
    </source>
</evidence>
<dbReference type="FunFam" id="3.20.20.70:FF:000314">
    <property type="entry name" value="Uncharacterized protein, isoform E"/>
    <property type="match status" value="1"/>
</dbReference>
<comment type="catalytic activity">
    <reaction evidence="18">
        <text>2 L-glutamate + NADP(+) = L-glutamine + 2-oxoglutarate + NADPH + H(+)</text>
        <dbReference type="Rhea" id="RHEA:15501"/>
        <dbReference type="ChEBI" id="CHEBI:15378"/>
        <dbReference type="ChEBI" id="CHEBI:16810"/>
        <dbReference type="ChEBI" id="CHEBI:29985"/>
        <dbReference type="ChEBI" id="CHEBI:57783"/>
        <dbReference type="ChEBI" id="CHEBI:58349"/>
        <dbReference type="ChEBI" id="CHEBI:58359"/>
        <dbReference type="EC" id="1.4.1.13"/>
    </reaction>
</comment>
<evidence type="ECO:0000256" key="17">
    <source>
        <dbReference type="ARBA" id="ARBA00037898"/>
    </source>
</evidence>
<evidence type="ECO:0000256" key="4">
    <source>
        <dbReference type="ARBA" id="ARBA00009716"/>
    </source>
</evidence>
<comment type="cofactor">
    <cofactor evidence="1">
        <name>FMN</name>
        <dbReference type="ChEBI" id="CHEBI:58210"/>
    </cofactor>
</comment>
<evidence type="ECO:0000256" key="15">
    <source>
        <dbReference type="ARBA" id="ARBA00023164"/>
    </source>
</evidence>
<keyword evidence="10" id="KW-0274">FAD</keyword>
<comment type="caution">
    <text evidence="22">The sequence shown here is derived from an EMBL/GenBank/DDBJ whole genome shotgun (WGS) entry which is preliminary data.</text>
</comment>
<dbReference type="FunFam" id="3.20.20.70:FF:000031">
    <property type="entry name" value="Glutamate synthase 1 [NADH]"/>
    <property type="match status" value="1"/>
</dbReference>
<dbReference type="CDD" id="cd02808">
    <property type="entry name" value="GltS_FMN"/>
    <property type="match status" value="1"/>
</dbReference>
<dbReference type="GO" id="GO:0046872">
    <property type="term" value="F:metal ion binding"/>
    <property type="evidence" value="ECO:0007669"/>
    <property type="project" value="UniProtKB-KW"/>
</dbReference>
<evidence type="ECO:0000313" key="23">
    <source>
        <dbReference type="Proteomes" id="UP001198163"/>
    </source>
</evidence>
<keyword evidence="12 22" id="KW-0560">Oxidoreductase</keyword>
<dbReference type="SUPFAM" id="SSF69336">
    <property type="entry name" value="Alpha subunit of glutamate synthase, C-terminal domain"/>
    <property type="match status" value="1"/>
</dbReference>
<dbReference type="GO" id="GO:0006537">
    <property type="term" value="P:glutamate biosynthetic process"/>
    <property type="evidence" value="ECO:0007669"/>
    <property type="project" value="UniProtKB-KW"/>
</dbReference>
<dbReference type="InterPro" id="IPR002489">
    <property type="entry name" value="Glu_synth_asu_C"/>
</dbReference>
<dbReference type="InterPro" id="IPR002932">
    <property type="entry name" value="Glu_synthdom"/>
</dbReference>
<keyword evidence="23" id="KW-1185">Reference proteome</keyword>
<keyword evidence="6" id="KW-0028">Amino-acid biosynthesis</keyword>
<keyword evidence="9" id="KW-0479">Metal-binding</keyword>
<dbReference type="InterPro" id="IPR017932">
    <property type="entry name" value="GATase_2_dom"/>
</dbReference>
<evidence type="ECO:0000256" key="11">
    <source>
        <dbReference type="ARBA" id="ARBA00022962"/>
    </source>
</evidence>
<protein>
    <recommendedName>
        <fullName evidence="19">Glutamate synthase [NADPH] large chain</fullName>
        <ecNumber evidence="5">1.4.1.13</ecNumber>
    </recommendedName>
    <alternativeName>
        <fullName evidence="20">Glutamate synthase subunit alpha</fullName>
    </alternativeName>
</protein>
<comment type="cofactor">
    <cofactor evidence="3">
        <name>FAD</name>
        <dbReference type="ChEBI" id="CHEBI:57692"/>
    </cofactor>
</comment>
<evidence type="ECO:0000256" key="3">
    <source>
        <dbReference type="ARBA" id="ARBA00001974"/>
    </source>
</evidence>
<dbReference type="CDD" id="cd00982">
    <property type="entry name" value="gltB_C"/>
    <property type="match status" value="1"/>
</dbReference>
<proteinExistence type="inferred from homology"/>
<evidence type="ECO:0000256" key="8">
    <source>
        <dbReference type="ARBA" id="ARBA00022643"/>
    </source>
</evidence>
<comment type="cofactor">
    <cofactor evidence="2">
        <name>[3Fe-4S] cluster</name>
        <dbReference type="ChEBI" id="CHEBI:21137"/>
    </cofactor>
</comment>
<keyword evidence="16" id="KW-0003">3Fe-4S</keyword>
<dbReference type="FunFam" id="2.160.20.60:FF:000001">
    <property type="entry name" value="Glutamate synthase, large subunit"/>
    <property type="match status" value="1"/>
</dbReference>
<evidence type="ECO:0000256" key="5">
    <source>
        <dbReference type="ARBA" id="ARBA00012079"/>
    </source>
</evidence>
<keyword evidence="8" id="KW-0288">FMN</keyword>
<dbReference type="EC" id="1.4.1.13" evidence="5"/>
<dbReference type="GO" id="GO:0019676">
    <property type="term" value="P:ammonia assimilation cycle"/>
    <property type="evidence" value="ECO:0007669"/>
    <property type="project" value="TreeGrafter"/>
</dbReference>
<organism evidence="22 23">
    <name type="scientific">Teretinema zuelzerae</name>
    <dbReference type="NCBI Taxonomy" id="156"/>
    <lineage>
        <taxon>Bacteria</taxon>
        <taxon>Pseudomonadati</taxon>
        <taxon>Spirochaetota</taxon>
        <taxon>Spirochaetia</taxon>
        <taxon>Spirochaetales</taxon>
        <taxon>Treponemataceae</taxon>
        <taxon>Teretinema</taxon>
    </lineage>
</organism>
<dbReference type="EMBL" id="JAINWA010000003">
    <property type="protein sequence ID" value="MCD1655443.1"/>
    <property type="molecule type" value="Genomic_DNA"/>
</dbReference>
<keyword evidence="13" id="KW-0408">Iron</keyword>
<evidence type="ECO:0000313" key="22">
    <source>
        <dbReference type="EMBL" id="MCD1655443.1"/>
    </source>
</evidence>
<keyword evidence="14" id="KW-0411">Iron-sulfur</keyword>
<dbReference type="GO" id="GO:0004355">
    <property type="term" value="F:glutamate synthase (NADPH) activity"/>
    <property type="evidence" value="ECO:0007669"/>
    <property type="project" value="UniProtKB-EC"/>
</dbReference>
<dbReference type="PANTHER" id="PTHR11938:SF133">
    <property type="entry name" value="GLUTAMATE SYNTHASE (NADH)"/>
    <property type="match status" value="1"/>
</dbReference>
<dbReference type="InterPro" id="IPR006982">
    <property type="entry name" value="Glu_synth_centr_N"/>
</dbReference>
<dbReference type="InterPro" id="IPR050711">
    <property type="entry name" value="ET-N_metabolism_enzyme"/>
</dbReference>
<evidence type="ECO:0000256" key="18">
    <source>
        <dbReference type="ARBA" id="ARBA00048151"/>
    </source>
</evidence>
<dbReference type="PROSITE" id="PS51278">
    <property type="entry name" value="GATASE_TYPE_2"/>
    <property type="match status" value="1"/>
</dbReference>
<evidence type="ECO:0000256" key="9">
    <source>
        <dbReference type="ARBA" id="ARBA00022723"/>
    </source>
</evidence>
<comment type="pathway">
    <text evidence="17">Amino-acid biosynthesis; L-glutamate biosynthesis via GLT pathway; L-glutamate from 2-oxoglutarate and L-glutamine (NADP(+) route): step 1/1.</text>
</comment>
<dbReference type="Proteomes" id="UP001198163">
    <property type="component" value="Unassembled WGS sequence"/>
</dbReference>
<keyword evidence="7" id="KW-0285">Flavoprotein</keyword>
<evidence type="ECO:0000256" key="14">
    <source>
        <dbReference type="ARBA" id="ARBA00023014"/>
    </source>
</evidence>
<evidence type="ECO:0000256" key="12">
    <source>
        <dbReference type="ARBA" id="ARBA00023002"/>
    </source>
</evidence>
<dbReference type="Pfam" id="PF04898">
    <property type="entry name" value="Glu_syn_central"/>
    <property type="match status" value="1"/>
</dbReference>
<dbReference type="SUPFAM" id="SSF51395">
    <property type="entry name" value="FMN-linked oxidoreductases"/>
    <property type="match status" value="1"/>
</dbReference>
<comment type="similarity">
    <text evidence="4">Belongs to the glutamate synthase family.</text>
</comment>
<evidence type="ECO:0000256" key="2">
    <source>
        <dbReference type="ARBA" id="ARBA00001927"/>
    </source>
</evidence>
<dbReference type="SUPFAM" id="SSF56235">
    <property type="entry name" value="N-terminal nucleophile aminohydrolases (Ntn hydrolases)"/>
    <property type="match status" value="1"/>
</dbReference>
<evidence type="ECO:0000256" key="1">
    <source>
        <dbReference type="ARBA" id="ARBA00001917"/>
    </source>
</evidence>
<dbReference type="Pfam" id="PF01645">
    <property type="entry name" value="Glu_synthase"/>
    <property type="match status" value="1"/>
</dbReference>
<gene>
    <name evidence="22" type="primary">gltB</name>
    <name evidence="22" type="ORF">K7J14_12135</name>
</gene>
<evidence type="ECO:0000259" key="21">
    <source>
        <dbReference type="PROSITE" id="PS51278"/>
    </source>
</evidence>
<dbReference type="PANTHER" id="PTHR11938">
    <property type="entry name" value="FAD NADPH DEHYDROGENASE/OXIDOREDUCTASE"/>
    <property type="match status" value="1"/>
</dbReference>
<dbReference type="Pfam" id="PF00310">
    <property type="entry name" value="GATase_2"/>
    <property type="match status" value="1"/>
</dbReference>